<gene>
    <name evidence="1" type="ORF">MNBD_GAMMA07-2067</name>
</gene>
<protein>
    <submittedName>
        <fullName evidence="1">Uncharacterized protein</fullName>
    </submittedName>
</protein>
<name>A0A3B0WZV2_9ZZZZ</name>
<sequence length="45" mass="5170">MYKAEDDATNTLPQFESMKLLPGMGLRRKWQGFFAGKFTDKKGTK</sequence>
<proteinExistence type="predicted"/>
<accession>A0A3B0WZV2</accession>
<dbReference type="AlphaFoldDB" id="A0A3B0WZV2"/>
<evidence type="ECO:0000313" key="1">
    <source>
        <dbReference type="EMBL" id="VAW56802.1"/>
    </source>
</evidence>
<organism evidence="1">
    <name type="scientific">hydrothermal vent metagenome</name>
    <dbReference type="NCBI Taxonomy" id="652676"/>
    <lineage>
        <taxon>unclassified sequences</taxon>
        <taxon>metagenomes</taxon>
        <taxon>ecological metagenomes</taxon>
    </lineage>
</organism>
<reference evidence="1" key="1">
    <citation type="submission" date="2018-06" db="EMBL/GenBank/DDBJ databases">
        <authorList>
            <person name="Zhirakovskaya E."/>
        </authorList>
    </citation>
    <scope>NUCLEOTIDE SEQUENCE</scope>
</reference>
<dbReference type="EMBL" id="UOFF01000281">
    <property type="protein sequence ID" value="VAW56802.1"/>
    <property type="molecule type" value="Genomic_DNA"/>
</dbReference>